<feature type="compositionally biased region" description="Pro residues" evidence="1">
    <location>
        <begin position="595"/>
        <end position="605"/>
    </location>
</feature>
<feature type="domain" description="Extracellular mutant protein 11 C-terminal" evidence="2">
    <location>
        <begin position="844"/>
        <end position="976"/>
    </location>
</feature>
<dbReference type="PANTHER" id="PTHR28244">
    <property type="entry name" value="RNA POLYMERASE I-SPECIFIC TRANSCRIPTION INITIATION FACTOR RRN11"/>
    <property type="match status" value="1"/>
</dbReference>
<feature type="compositionally biased region" description="Basic and acidic residues" evidence="1">
    <location>
        <begin position="760"/>
        <end position="769"/>
    </location>
</feature>
<feature type="region of interest" description="Disordered" evidence="1">
    <location>
        <begin position="641"/>
        <end position="672"/>
    </location>
</feature>
<name>A0A0F8VT97_9EURO</name>
<feature type="compositionally biased region" description="Basic and acidic residues" evidence="1">
    <location>
        <begin position="36"/>
        <end position="48"/>
    </location>
</feature>
<gene>
    <name evidence="3" type="ORF">ARAM_000268</name>
</gene>
<sequence length="981" mass="110739">MALVPSASAFSLPLPLWQQNPSLRVTKYESRKRKKQYDTGEDTDHNDGGETTDAASEKAPISQSLLLSSEEAHQYRTAGLSFDEELPGGSFPHGAAEERVRQVNTRGAILRQLSSLTPPLYAPQSAAHQGNLRFHHLAVLTAVMHRCLLDGDYIRAGRAWGLIIREQFGGHPIDVRTEDRWGIGAEILLRQDRQKCKTATDTSQSTGGVSKLHFTRKGFEDAREYYEMLIIQHPYQKTAPNVTSALHFYPAMFGLWIYVTQEESIAARNSLDDQRESSIEEPCEDEDPGSELDGHGNSGQRHQALVAGVRAKELEQAQKISARMDEMIVSPPYSDSPELLELRGMVSLWIADLFVSSVPGGKSDDYKRDDDENYDNEDNDLFMSSEEFPSSVFERRERRLAMERREAEIEKSKEFMGKAQQRKLGVASRLQDLHIDDLSLGTLDPLYIEMYPSLLFLSFSFQPRFWVTGRLNMGVGDYVHSKEARQHDPQPTKAVPNQSRQALADQARVEVPTAALIAPVPIQPHRQAPLDRYGSPFHEQLNVPAEQPVYRDVFDTDVEGIDDSTVAGTSVYGIDDIPYRLSPAITAQPQHIEHPPQPSPSPPHQFRPVRRPHDSKWYEGLGDRAMKSAGFDLDDIDSVSQLTSTAGDDEQSNDTDDQRFAPRYRATEEPMSRRLQNFWSASRRSYSNHDSFMPSEPSKNPSFIPVASTSKPLPTSARKVTLTRSMTTTPRTRFSPPKPSLLDQLDLTPTRHSSGSRSQPSKDAEKSDTDLQDPDEGLGLFADDHARSSSFQSLNVFDMTNLDDLDDDPINDPFARRNSVVRRTAPEPTETTKTRTKKRQLDMDYPPEILYKKSFADLQAEPFDQTPPSQSASETQSTPEKGKEEGKISFLIRLSDQERHDYFAKLSMDEWEDHGDLLVEEFSKMMLKMKDLRHARRKTAALFEGEIKRRHNVVEELSTELSTKFEEMRAGGAEMLRGRTP</sequence>
<proteinExistence type="predicted"/>
<feature type="compositionally biased region" description="Low complexity" evidence="1">
    <location>
        <begin position="822"/>
        <end position="831"/>
    </location>
</feature>
<feature type="compositionally biased region" description="Polar residues" evidence="1">
    <location>
        <begin position="750"/>
        <end position="759"/>
    </location>
</feature>
<dbReference type="STRING" id="308745.A0A0F8VT97"/>
<dbReference type="OrthoDB" id="2159786at2759"/>
<protein>
    <recommendedName>
        <fullName evidence="2">Extracellular mutant protein 11 C-terminal domain-containing protein</fullName>
    </recommendedName>
</protein>
<feature type="region of interest" description="Disordered" evidence="1">
    <location>
        <begin position="27"/>
        <end position="60"/>
    </location>
</feature>
<accession>A0A0F8VT97</accession>
<feature type="region of interest" description="Disordered" evidence="1">
    <location>
        <begin position="269"/>
        <end position="301"/>
    </location>
</feature>
<dbReference type="EMBL" id="JZBS01000375">
    <property type="protein sequence ID" value="KKK26456.1"/>
    <property type="molecule type" value="Genomic_DNA"/>
</dbReference>
<evidence type="ECO:0000259" key="2">
    <source>
        <dbReference type="Pfam" id="PF15463"/>
    </source>
</evidence>
<feature type="region of interest" description="Disordered" evidence="1">
    <location>
        <begin position="808"/>
        <end position="837"/>
    </location>
</feature>
<dbReference type="Proteomes" id="UP000034291">
    <property type="component" value="Unassembled WGS sequence"/>
</dbReference>
<feature type="compositionally biased region" description="Polar residues" evidence="1">
    <location>
        <begin position="697"/>
        <end position="713"/>
    </location>
</feature>
<feature type="compositionally biased region" description="Acidic residues" evidence="1">
    <location>
        <begin position="279"/>
        <end position="290"/>
    </location>
</feature>
<feature type="region of interest" description="Disordered" evidence="1">
    <location>
        <begin position="861"/>
        <end position="887"/>
    </location>
</feature>
<dbReference type="GO" id="GO:0042790">
    <property type="term" value="P:nucleolar large rRNA transcription by RNA polymerase I"/>
    <property type="evidence" value="ECO:0007669"/>
    <property type="project" value="TreeGrafter"/>
</dbReference>
<feature type="region of interest" description="Disordered" evidence="1">
    <location>
        <begin position="590"/>
        <end position="617"/>
    </location>
</feature>
<dbReference type="GO" id="GO:0070860">
    <property type="term" value="C:RNA polymerase I core factor complex"/>
    <property type="evidence" value="ECO:0007669"/>
    <property type="project" value="TreeGrafter"/>
</dbReference>
<reference evidence="3 4" key="1">
    <citation type="submission" date="2015-02" db="EMBL/GenBank/DDBJ databases">
        <title>Draft Genome Sequences of Two Closely-Related Aflatoxigenic Aspergillus Species Obtained from the Cote d'Ivoire.</title>
        <authorList>
            <person name="Moore G.G."/>
            <person name="Beltz S.B."/>
            <person name="Mack B.M."/>
        </authorList>
    </citation>
    <scope>NUCLEOTIDE SEQUENCE [LARGE SCALE GENOMIC DNA]</scope>
    <source>
        <strain evidence="3 4">SRRC1468</strain>
    </source>
</reference>
<dbReference type="AlphaFoldDB" id="A0A0F8VT97"/>
<dbReference type="InterPro" id="IPR007224">
    <property type="entry name" value="TIF_Rrn11"/>
</dbReference>
<evidence type="ECO:0000313" key="3">
    <source>
        <dbReference type="EMBL" id="KKK26456.1"/>
    </source>
</evidence>
<feature type="region of interest" description="Disordered" evidence="1">
    <location>
        <begin position="685"/>
        <end position="782"/>
    </location>
</feature>
<dbReference type="InterPro" id="IPR029178">
    <property type="entry name" value="Ecm11_C"/>
</dbReference>
<evidence type="ECO:0000256" key="1">
    <source>
        <dbReference type="SAM" id="MobiDB-lite"/>
    </source>
</evidence>
<dbReference type="PANTHER" id="PTHR28244:SF1">
    <property type="entry name" value="RNA POLYMERASE I-SPECIFIC TRANSCRIPTION INITIATION FACTOR RRN11"/>
    <property type="match status" value="1"/>
</dbReference>
<dbReference type="Pfam" id="PF15463">
    <property type="entry name" value="ECM11"/>
    <property type="match status" value="1"/>
</dbReference>
<feature type="compositionally biased region" description="Basic and acidic residues" evidence="1">
    <location>
        <begin position="656"/>
        <end position="672"/>
    </location>
</feature>
<comment type="caution">
    <text evidence="3">The sequence shown here is derived from an EMBL/GenBank/DDBJ whole genome shotgun (WGS) entry which is preliminary data.</text>
</comment>
<dbReference type="GO" id="GO:0001164">
    <property type="term" value="F:RNA polymerase I core promoter sequence-specific DNA binding"/>
    <property type="evidence" value="ECO:0007669"/>
    <property type="project" value="InterPro"/>
</dbReference>
<evidence type="ECO:0000313" key="4">
    <source>
        <dbReference type="Proteomes" id="UP000034291"/>
    </source>
</evidence>
<dbReference type="InterPro" id="IPR053029">
    <property type="entry name" value="RNA_pol_I-specific_init_factor"/>
</dbReference>
<dbReference type="Pfam" id="PF04090">
    <property type="entry name" value="Rrn11"/>
    <property type="match status" value="1"/>
</dbReference>
<dbReference type="GO" id="GO:0001181">
    <property type="term" value="F:RNA polymerase I general transcription initiation factor activity"/>
    <property type="evidence" value="ECO:0007669"/>
    <property type="project" value="InterPro"/>
</dbReference>
<feature type="compositionally biased region" description="Polar residues" evidence="1">
    <location>
        <begin position="866"/>
        <end position="879"/>
    </location>
</feature>
<dbReference type="GO" id="GO:0017025">
    <property type="term" value="F:TBP-class protein binding"/>
    <property type="evidence" value="ECO:0007669"/>
    <property type="project" value="TreeGrafter"/>
</dbReference>
<feature type="compositionally biased region" description="Low complexity" evidence="1">
    <location>
        <begin position="722"/>
        <end position="735"/>
    </location>
</feature>
<keyword evidence="4" id="KW-1185">Reference proteome</keyword>
<organism evidence="3 4">
    <name type="scientific">Aspergillus rambellii</name>
    <dbReference type="NCBI Taxonomy" id="308745"/>
    <lineage>
        <taxon>Eukaryota</taxon>
        <taxon>Fungi</taxon>
        <taxon>Dikarya</taxon>
        <taxon>Ascomycota</taxon>
        <taxon>Pezizomycotina</taxon>
        <taxon>Eurotiomycetes</taxon>
        <taxon>Eurotiomycetidae</taxon>
        <taxon>Eurotiales</taxon>
        <taxon>Aspergillaceae</taxon>
        <taxon>Aspergillus</taxon>
        <taxon>Aspergillus subgen. Nidulantes</taxon>
    </lineage>
</organism>